<dbReference type="EMBL" id="CACRXK020006240">
    <property type="protein sequence ID" value="CAB4008826.1"/>
    <property type="molecule type" value="Genomic_DNA"/>
</dbReference>
<evidence type="ECO:0000313" key="3">
    <source>
        <dbReference type="Proteomes" id="UP001152795"/>
    </source>
</evidence>
<evidence type="ECO:0000313" key="2">
    <source>
        <dbReference type="EMBL" id="CAB4008826.1"/>
    </source>
</evidence>
<proteinExistence type="predicted"/>
<feature type="region of interest" description="Disordered" evidence="1">
    <location>
        <begin position="22"/>
        <end position="49"/>
    </location>
</feature>
<evidence type="ECO:0000256" key="1">
    <source>
        <dbReference type="SAM" id="MobiDB-lite"/>
    </source>
</evidence>
<dbReference type="Proteomes" id="UP001152795">
    <property type="component" value="Unassembled WGS sequence"/>
</dbReference>
<keyword evidence="3" id="KW-1185">Reference proteome</keyword>
<comment type="caution">
    <text evidence="2">The sequence shown here is derived from an EMBL/GenBank/DDBJ whole genome shotgun (WGS) entry which is preliminary data.</text>
</comment>
<gene>
    <name evidence="2" type="ORF">PACLA_8A001621</name>
</gene>
<accession>A0A6S7HU49</accession>
<reference evidence="2" key="1">
    <citation type="submission" date="2020-04" db="EMBL/GenBank/DDBJ databases">
        <authorList>
            <person name="Alioto T."/>
            <person name="Alioto T."/>
            <person name="Gomez Garrido J."/>
        </authorList>
    </citation>
    <scope>NUCLEOTIDE SEQUENCE</scope>
    <source>
        <strain evidence="2">A484AB</strain>
    </source>
</reference>
<dbReference type="AlphaFoldDB" id="A0A6S7HU49"/>
<sequence>MVMEFYDLMVLIWGGAPSTEPLSFGAQSAGQAEESQEQGVDISDNKRKHMERQLSVAQRDKLLMQESKEEKEFRKDLSSSLKESNNIFAESMKAMNASMMAIASSMQRSFEHSAAPQYINHMAPPIFRAIFSPW</sequence>
<protein>
    <submittedName>
        <fullName evidence="2">Uncharacterized protein</fullName>
    </submittedName>
</protein>
<organism evidence="2 3">
    <name type="scientific">Paramuricea clavata</name>
    <name type="common">Red gorgonian</name>
    <name type="synonym">Violescent sea-whip</name>
    <dbReference type="NCBI Taxonomy" id="317549"/>
    <lineage>
        <taxon>Eukaryota</taxon>
        <taxon>Metazoa</taxon>
        <taxon>Cnidaria</taxon>
        <taxon>Anthozoa</taxon>
        <taxon>Octocorallia</taxon>
        <taxon>Malacalcyonacea</taxon>
        <taxon>Plexauridae</taxon>
        <taxon>Paramuricea</taxon>
    </lineage>
</organism>
<name>A0A6S7HU49_PARCT</name>
<feature type="compositionally biased region" description="Low complexity" evidence="1">
    <location>
        <begin position="25"/>
        <end position="39"/>
    </location>
</feature>